<feature type="transmembrane region" description="Helical" evidence="2">
    <location>
        <begin position="90"/>
        <end position="110"/>
    </location>
</feature>
<dbReference type="Proteomes" id="UP000233343">
    <property type="component" value="Unassembled WGS sequence"/>
</dbReference>
<comment type="caution">
    <text evidence="3">The sequence shown here is derived from an EMBL/GenBank/DDBJ whole genome shotgun (WGS) entry which is preliminary data.</text>
</comment>
<keyword evidence="1" id="KW-0175">Coiled coil</keyword>
<gene>
    <name evidence="3" type="ORF">CWS20_23915</name>
</gene>
<keyword evidence="2" id="KW-0812">Transmembrane</keyword>
<keyword evidence="4" id="KW-1185">Reference proteome</keyword>
<keyword evidence="2" id="KW-1133">Transmembrane helix</keyword>
<dbReference type="RefSeq" id="WP_066191245.1">
    <property type="nucleotide sequence ID" value="NZ_JAFDQP010000007.1"/>
</dbReference>
<keyword evidence="2" id="KW-0472">Membrane</keyword>
<feature type="transmembrane region" description="Helical" evidence="2">
    <location>
        <begin position="66"/>
        <end position="84"/>
    </location>
</feature>
<evidence type="ECO:0000256" key="2">
    <source>
        <dbReference type="SAM" id="Phobius"/>
    </source>
</evidence>
<organism evidence="3 4">
    <name type="scientific">Cytobacillus horneckiae</name>
    <dbReference type="NCBI Taxonomy" id="549687"/>
    <lineage>
        <taxon>Bacteria</taxon>
        <taxon>Bacillati</taxon>
        <taxon>Bacillota</taxon>
        <taxon>Bacilli</taxon>
        <taxon>Bacillales</taxon>
        <taxon>Bacillaceae</taxon>
        <taxon>Cytobacillus</taxon>
    </lineage>
</organism>
<proteinExistence type="predicted"/>
<feature type="coiled-coil region" evidence="1">
    <location>
        <begin position="182"/>
        <end position="209"/>
    </location>
</feature>
<evidence type="ECO:0000256" key="1">
    <source>
        <dbReference type="SAM" id="Coils"/>
    </source>
</evidence>
<dbReference type="AlphaFoldDB" id="A0A2N0ZAG6"/>
<evidence type="ECO:0000313" key="4">
    <source>
        <dbReference type="Proteomes" id="UP000233343"/>
    </source>
</evidence>
<accession>A0A2N0ZAG6</accession>
<protein>
    <submittedName>
        <fullName evidence="3">Uncharacterized protein</fullName>
    </submittedName>
</protein>
<name>A0A2N0ZAG6_9BACI</name>
<dbReference type="EMBL" id="PISD01000066">
    <property type="protein sequence ID" value="PKG26507.1"/>
    <property type="molecule type" value="Genomic_DNA"/>
</dbReference>
<sequence>MAEQYDVFHRLERISESLDQAAKTIRSSEVDTKLKVKNWLFTWFILPFHSLLDFKGLFKGVKSLNISPALPLLTGTVLFPLASFVVDTKWYILIGWGALTGYIISFIFVAPRSMCDFVSGYFRIGAYSKFRNQEYEIFKQSIVHGDDFYFSTIPKQLQVLLKSDENLKLVHSRIDTFLYQEKAELAQKIKVLEEKCSDKEKEFKQAIKEYDNEASNLLLANTEVHKAMGYVVDFLKATRLALLRKSNKKLNIADLSNMLSAGVSIFVIKEDHLELKGEERTAGDLPDIIRYDDEKYSSASYVDAALNEHGESYDEPETNHFIISKRFTMKNDEEWVISFHVDSGVEKALFLSVGNDILEIKEVYSMIHSLCLLQQELESH</sequence>
<evidence type="ECO:0000313" key="3">
    <source>
        <dbReference type="EMBL" id="PKG26507.1"/>
    </source>
</evidence>
<reference evidence="3 4" key="1">
    <citation type="journal article" date="2010" name="Int. J. Syst. Evol. Microbiol.">
        <title>Bacillus horneckiae sp. nov., isolated from a spacecraft-assembly clean room.</title>
        <authorList>
            <person name="Vaishampayan P."/>
            <person name="Probst A."/>
            <person name="Krishnamurthi S."/>
            <person name="Ghosh S."/>
            <person name="Osman S."/>
            <person name="McDowall A."/>
            <person name="Ruckmani A."/>
            <person name="Mayilraj S."/>
            <person name="Venkateswaran K."/>
        </authorList>
    </citation>
    <scope>NUCLEOTIDE SEQUENCE [LARGE SCALE GENOMIC DNA]</scope>
    <source>
        <strain evidence="4">1PO1SC</strain>
    </source>
</reference>